<evidence type="ECO:0008006" key="5">
    <source>
        <dbReference type="Google" id="ProtNLM"/>
    </source>
</evidence>
<protein>
    <recommendedName>
        <fullName evidence="5">Secreted protein</fullName>
    </recommendedName>
</protein>
<feature type="region of interest" description="Disordered" evidence="1">
    <location>
        <begin position="25"/>
        <end position="45"/>
    </location>
</feature>
<dbReference type="EMBL" id="CP114029">
    <property type="protein sequence ID" value="WAP67971.1"/>
    <property type="molecule type" value="Genomic_DNA"/>
</dbReference>
<gene>
    <name evidence="3" type="ORF">OH818_21465</name>
</gene>
<dbReference type="Proteomes" id="UP001164020">
    <property type="component" value="Chromosome"/>
</dbReference>
<evidence type="ECO:0000256" key="2">
    <source>
        <dbReference type="SAM" id="SignalP"/>
    </source>
</evidence>
<evidence type="ECO:0000313" key="3">
    <source>
        <dbReference type="EMBL" id="WAP67971.1"/>
    </source>
</evidence>
<evidence type="ECO:0000313" key="4">
    <source>
        <dbReference type="Proteomes" id="UP001164020"/>
    </source>
</evidence>
<evidence type="ECO:0000256" key="1">
    <source>
        <dbReference type="SAM" id="MobiDB-lite"/>
    </source>
</evidence>
<feature type="signal peptide" evidence="2">
    <location>
        <begin position="1"/>
        <end position="23"/>
    </location>
</feature>
<name>A0ABY7BYA5_9HYPH</name>
<accession>A0ABY7BYA5</accession>
<sequence length="109" mass="10950">MTLLRTTLALAVTFGLAAGPAAAYEGDDGSRGIGQAAQVTGGTSERHGPMLLAAADCSSAASRAARQTGGQVLSVSTRTQGGQTVCVVTVLVPGKGNERPRKQTVTIKP</sequence>
<dbReference type="RefSeq" id="WP_268880447.1">
    <property type="nucleotide sequence ID" value="NZ_CP114029.1"/>
</dbReference>
<keyword evidence="2" id="KW-0732">Signal</keyword>
<feature type="chain" id="PRO_5045426196" description="Secreted protein" evidence="2">
    <location>
        <begin position="24"/>
        <end position="109"/>
    </location>
</feature>
<keyword evidence="4" id="KW-1185">Reference proteome</keyword>
<organism evidence="3 4">
    <name type="scientific">Jiella pelagia</name>
    <dbReference type="NCBI Taxonomy" id="2986949"/>
    <lineage>
        <taxon>Bacteria</taxon>
        <taxon>Pseudomonadati</taxon>
        <taxon>Pseudomonadota</taxon>
        <taxon>Alphaproteobacteria</taxon>
        <taxon>Hyphomicrobiales</taxon>
        <taxon>Aurantimonadaceae</taxon>
        <taxon>Jiella</taxon>
    </lineage>
</organism>
<proteinExistence type="predicted"/>
<reference evidence="3" key="1">
    <citation type="submission" date="2022-12" db="EMBL/GenBank/DDBJ databases">
        <title>Jiella pelagia sp. nov., isolated from phosphonate enriched culture of Northwest Pacific surface seawater.</title>
        <authorList>
            <person name="Shin D.Y."/>
            <person name="Hwang C.Y."/>
        </authorList>
    </citation>
    <scope>NUCLEOTIDE SEQUENCE</scope>
    <source>
        <strain evidence="3">HL-NP1</strain>
    </source>
</reference>